<name>A0ABV5GJ00_9FLAO</name>
<evidence type="ECO:0000256" key="1">
    <source>
        <dbReference type="SAM" id="Phobius"/>
    </source>
</evidence>
<keyword evidence="1" id="KW-0472">Membrane</keyword>
<dbReference type="Proteomes" id="UP001589607">
    <property type="component" value="Unassembled WGS sequence"/>
</dbReference>
<keyword evidence="4" id="KW-1185">Reference proteome</keyword>
<keyword evidence="1" id="KW-1133">Transmembrane helix</keyword>
<dbReference type="RefSeq" id="WP_236456931.1">
    <property type="nucleotide sequence ID" value="NZ_CBCSGE010000010.1"/>
</dbReference>
<keyword evidence="1" id="KW-0812">Transmembrane</keyword>
<evidence type="ECO:0000313" key="3">
    <source>
        <dbReference type="EMBL" id="MFB9095363.1"/>
    </source>
</evidence>
<proteinExistence type="predicted"/>
<feature type="domain" description="Zinc-ribbon" evidence="2">
    <location>
        <begin position="7"/>
        <end position="28"/>
    </location>
</feature>
<gene>
    <name evidence="3" type="ORF">ACFFVF_02455</name>
</gene>
<evidence type="ECO:0000259" key="2">
    <source>
        <dbReference type="Pfam" id="PF13240"/>
    </source>
</evidence>
<reference evidence="3 4" key="1">
    <citation type="submission" date="2024-09" db="EMBL/GenBank/DDBJ databases">
        <authorList>
            <person name="Sun Q."/>
            <person name="Mori K."/>
        </authorList>
    </citation>
    <scope>NUCLEOTIDE SEQUENCE [LARGE SCALE GENOMIC DNA]</scope>
    <source>
        <strain evidence="3 4">CECT 7955</strain>
    </source>
</reference>
<sequence>MSKIVICTNCTEENDSSARYCSKCGYKIPEVEIEAKEPESIKNTKKSDDKKNTKKKIITTILSLIFFFAFFFAAKLIFKTDDIDSELTKIASEINKTCPFNVDKDTRLDGVLVLPNKTIQYNYTLTSYSKEEINIEEASEYIFKNSLENIKNNPDMKYLKDKHVNFTYSYKDKKKVYLFKVDVKPSDYN</sequence>
<accession>A0ABV5GJ00</accession>
<comment type="caution">
    <text evidence="3">The sequence shown here is derived from an EMBL/GenBank/DDBJ whole genome shotgun (WGS) entry which is preliminary data.</text>
</comment>
<feature type="transmembrane region" description="Helical" evidence="1">
    <location>
        <begin position="57"/>
        <end position="78"/>
    </location>
</feature>
<dbReference type="InterPro" id="IPR026870">
    <property type="entry name" value="Zinc_ribbon_dom"/>
</dbReference>
<dbReference type="EMBL" id="JBHMEY010000006">
    <property type="protein sequence ID" value="MFB9095363.1"/>
    <property type="molecule type" value="Genomic_DNA"/>
</dbReference>
<dbReference type="Pfam" id="PF13240">
    <property type="entry name" value="Zn_Ribbon_1"/>
    <property type="match status" value="1"/>
</dbReference>
<protein>
    <submittedName>
        <fullName evidence="3">Zinc-ribbon domain-containing protein</fullName>
    </submittedName>
</protein>
<organism evidence="3 4">
    <name type="scientific">Flavobacterium jumunjinense</name>
    <dbReference type="NCBI Taxonomy" id="998845"/>
    <lineage>
        <taxon>Bacteria</taxon>
        <taxon>Pseudomonadati</taxon>
        <taxon>Bacteroidota</taxon>
        <taxon>Flavobacteriia</taxon>
        <taxon>Flavobacteriales</taxon>
        <taxon>Flavobacteriaceae</taxon>
        <taxon>Flavobacterium</taxon>
    </lineage>
</organism>
<dbReference type="Gene3D" id="3.30.300.250">
    <property type="match status" value="1"/>
</dbReference>
<evidence type="ECO:0000313" key="4">
    <source>
        <dbReference type="Proteomes" id="UP001589607"/>
    </source>
</evidence>